<feature type="transmembrane region" description="Helical" evidence="10">
    <location>
        <begin position="6"/>
        <end position="23"/>
    </location>
</feature>
<dbReference type="GO" id="GO:0016020">
    <property type="term" value="C:membrane"/>
    <property type="evidence" value="ECO:0007669"/>
    <property type="project" value="UniProtKB-SubCell"/>
</dbReference>
<gene>
    <name evidence="11" type="ORF">ECPE_LOCUS12960</name>
</gene>
<comment type="subcellular location">
    <subcellularLocation>
        <location evidence="1">Membrane</location>
        <topology evidence="1">Multi-pass membrane protein</topology>
    </subcellularLocation>
</comment>
<dbReference type="InterPro" id="IPR002076">
    <property type="entry name" value="ELO_fam"/>
</dbReference>
<protein>
    <submittedName>
        <fullName evidence="13">Elongation of very long chain fatty acids protein</fullName>
    </submittedName>
</protein>
<evidence type="ECO:0000256" key="5">
    <source>
        <dbReference type="ARBA" id="ARBA00022832"/>
    </source>
</evidence>
<keyword evidence="5" id="KW-0276">Fatty acid metabolism</keyword>
<evidence type="ECO:0000256" key="4">
    <source>
        <dbReference type="ARBA" id="ARBA00022692"/>
    </source>
</evidence>
<evidence type="ECO:0000313" key="11">
    <source>
        <dbReference type="EMBL" id="VDP90232.1"/>
    </source>
</evidence>
<dbReference type="Pfam" id="PF01151">
    <property type="entry name" value="ELO"/>
    <property type="match status" value="1"/>
</dbReference>
<reference evidence="11 12" key="2">
    <citation type="submission" date="2018-11" db="EMBL/GenBank/DDBJ databases">
        <authorList>
            <consortium name="Pathogen Informatics"/>
        </authorList>
    </citation>
    <scope>NUCLEOTIDE SEQUENCE [LARGE SCALE GENOMIC DNA]</scope>
    <source>
        <strain evidence="11 12">Egypt</strain>
    </source>
</reference>
<organism evidence="13">
    <name type="scientific">Echinostoma caproni</name>
    <dbReference type="NCBI Taxonomy" id="27848"/>
    <lineage>
        <taxon>Eukaryota</taxon>
        <taxon>Metazoa</taxon>
        <taxon>Spiralia</taxon>
        <taxon>Lophotrochozoa</taxon>
        <taxon>Platyhelminthes</taxon>
        <taxon>Trematoda</taxon>
        <taxon>Digenea</taxon>
        <taxon>Plagiorchiida</taxon>
        <taxon>Echinostomata</taxon>
        <taxon>Echinostomatoidea</taxon>
        <taxon>Echinostomatidae</taxon>
        <taxon>Echinostoma</taxon>
    </lineage>
</organism>
<reference evidence="13" key="1">
    <citation type="submission" date="2016-06" db="UniProtKB">
        <authorList>
            <consortium name="WormBaseParasite"/>
        </authorList>
    </citation>
    <scope>IDENTIFICATION</scope>
</reference>
<dbReference type="OrthoDB" id="434092at2759"/>
<keyword evidence="9" id="KW-0275">Fatty acid biosynthesis</keyword>
<dbReference type="EMBL" id="UZAN01053988">
    <property type="protein sequence ID" value="VDP90232.1"/>
    <property type="molecule type" value="Genomic_DNA"/>
</dbReference>
<evidence type="ECO:0000256" key="8">
    <source>
        <dbReference type="ARBA" id="ARBA00023136"/>
    </source>
</evidence>
<accession>A0A183B175</accession>
<feature type="transmembrane region" description="Helical" evidence="10">
    <location>
        <begin position="30"/>
        <end position="50"/>
    </location>
</feature>
<evidence type="ECO:0000256" key="3">
    <source>
        <dbReference type="ARBA" id="ARBA00022679"/>
    </source>
</evidence>
<dbReference type="AlphaFoldDB" id="A0A183B175"/>
<dbReference type="GO" id="GO:0009922">
    <property type="term" value="F:fatty acid elongase activity"/>
    <property type="evidence" value="ECO:0007669"/>
    <property type="project" value="InterPro"/>
</dbReference>
<evidence type="ECO:0000256" key="10">
    <source>
        <dbReference type="SAM" id="Phobius"/>
    </source>
</evidence>
<evidence type="ECO:0000313" key="13">
    <source>
        <dbReference type="WBParaSite" id="ECPE_0001299801-mRNA-1"/>
    </source>
</evidence>
<dbReference type="Proteomes" id="UP000272942">
    <property type="component" value="Unassembled WGS sequence"/>
</dbReference>
<keyword evidence="6 10" id="KW-1133">Transmembrane helix</keyword>
<keyword evidence="2" id="KW-0444">Lipid biosynthesis</keyword>
<keyword evidence="8 10" id="KW-0472">Membrane</keyword>
<sequence length="74" mass="8654">MTAAQIIQFIVVIFHSVYTLTLHDCNYPKLFNYMILSYALIFLVLFSNFYSQASLEPGICREEQTLEDVLDRLE</sequence>
<evidence type="ECO:0000256" key="6">
    <source>
        <dbReference type="ARBA" id="ARBA00022989"/>
    </source>
</evidence>
<evidence type="ECO:0000256" key="9">
    <source>
        <dbReference type="ARBA" id="ARBA00023160"/>
    </source>
</evidence>
<evidence type="ECO:0000313" key="12">
    <source>
        <dbReference type="Proteomes" id="UP000272942"/>
    </source>
</evidence>
<dbReference type="GO" id="GO:0006633">
    <property type="term" value="P:fatty acid biosynthetic process"/>
    <property type="evidence" value="ECO:0007669"/>
    <property type="project" value="UniProtKB-KW"/>
</dbReference>
<keyword evidence="7" id="KW-0443">Lipid metabolism</keyword>
<evidence type="ECO:0000256" key="1">
    <source>
        <dbReference type="ARBA" id="ARBA00004141"/>
    </source>
</evidence>
<keyword evidence="12" id="KW-1185">Reference proteome</keyword>
<name>A0A183B175_9TREM</name>
<keyword evidence="4 10" id="KW-0812">Transmembrane</keyword>
<proteinExistence type="predicted"/>
<dbReference type="WBParaSite" id="ECPE_0001299801-mRNA-1">
    <property type="protein sequence ID" value="ECPE_0001299801-mRNA-1"/>
    <property type="gene ID" value="ECPE_0001299801"/>
</dbReference>
<keyword evidence="3" id="KW-0808">Transferase</keyword>
<evidence type="ECO:0000256" key="7">
    <source>
        <dbReference type="ARBA" id="ARBA00023098"/>
    </source>
</evidence>
<evidence type="ECO:0000256" key="2">
    <source>
        <dbReference type="ARBA" id="ARBA00022516"/>
    </source>
</evidence>